<dbReference type="PANTHER" id="PTHR35794">
    <property type="entry name" value="CELL DIVISION PROTEIN DIVIVA"/>
    <property type="match status" value="1"/>
</dbReference>
<protein>
    <submittedName>
        <fullName evidence="8">Cell division initiation protein</fullName>
    </submittedName>
</protein>
<name>A0A1I6SWT2_9BACL</name>
<dbReference type="RefSeq" id="WP_091837576.1">
    <property type="nucleotide sequence ID" value="NZ_FPAA01000008.1"/>
</dbReference>
<feature type="compositionally biased region" description="Polar residues" evidence="7">
    <location>
        <begin position="63"/>
        <end position="87"/>
    </location>
</feature>
<evidence type="ECO:0000256" key="7">
    <source>
        <dbReference type="SAM" id="MobiDB-lite"/>
    </source>
</evidence>
<dbReference type="GO" id="GO:0051301">
    <property type="term" value="P:cell division"/>
    <property type="evidence" value="ECO:0007669"/>
    <property type="project" value="UniProtKB-KW"/>
</dbReference>
<dbReference type="EMBL" id="FPAA01000008">
    <property type="protein sequence ID" value="SFS81360.1"/>
    <property type="molecule type" value="Genomic_DNA"/>
</dbReference>
<feature type="region of interest" description="Disordered" evidence="7">
    <location>
        <begin position="54"/>
        <end position="93"/>
    </location>
</feature>
<evidence type="ECO:0000256" key="1">
    <source>
        <dbReference type="ARBA" id="ARBA00004496"/>
    </source>
</evidence>
<proteinExistence type="predicted"/>
<sequence>MERLTPRDIFNKDFKTTRKGYNVDEVNEFLDVVIKNFEDLLEENLQLKEELKKERKTKIKQGPGNQLNQPMNQISATQPSMSPQASVDSDRKVEDLMRRLDRLEEYIRRRG</sequence>
<dbReference type="OrthoDB" id="389699at2"/>
<dbReference type="GO" id="GO:0008360">
    <property type="term" value="P:regulation of cell shape"/>
    <property type="evidence" value="ECO:0007669"/>
    <property type="project" value="UniProtKB-KW"/>
</dbReference>
<dbReference type="Pfam" id="PF05103">
    <property type="entry name" value="DivIVA"/>
    <property type="match status" value="1"/>
</dbReference>
<dbReference type="PIRSF" id="PIRSF029938">
    <property type="entry name" value="UCP029938"/>
    <property type="match status" value="1"/>
</dbReference>
<dbReference type="NCBIfam" id="TIGR03544">
    <property type="entry name" value="DivI1A_domain"/>
    <property type="match status" value="1"/>
</dbReference>
<dbReference type="PANTHER" id="PTHR35794:SF1">
    <property type="entry name" value="CELL CYCLE PROTEIN GPSB"/>
    <property type="match status" value="1"/>
</dbReference>
<keyword evidence="4" id="KW-0133">Cell shape</keyword>
<evidence type="ECO:0000313" key="9">
    <source>
        <dbReference type="Proteomes" id="UP000198660"/>
    </source>
</evidence>
<dbReference type="InterPro" id="IPR011229">
    <property type="entry name" value="Cell_cycle_GpsB"/>
</dbReference>
<comment type="subcellular location">
    <subcellularLocation>
        <location evidence="1">Cytoplasm</location>
    </subcellularLocation>
</comment>
<evidence type="ECO:0000256" key="5">
    <source>
        <dbReference type="ARBA" id="ARBA00023054"/>
    </source>
</evidence>
<dbReference type="Proteomes" id="UP000198660">
    <property type="component" value="Unassembled WGS sequence"/>
</dbReference>
<keyword evidence="3 8" id="KW-0132">Cell division</keyword>
<evidence type="ECO:0000256" key="3">
    <source>
        <dbReference type="ARBA" id="ARBA00022618"/>
    </source>
</evidence>
<evidence type="ECO:0000256" key="6">
    <source>
        <dbReference type="ARBA" id="ARBA00023306"/>
    </source>
</evidence>
<keyword evidence="9" id="KW-1185">Reference proteome</keyword>
<evidence type="ECO:0000313" key="8">
    <source>
        <dbReference type="EMBL" id="SFS81360.1"/>
    </source>
</evidence>
<dbReference type="InterPro" id="IPR019933">
    <property type="entry name" value="DivIVA_domain"/>
</dbReference>
<accession>A0A1I6SWT2</accession>
<keyword evidence="2" id="KW-0963">Cytoplasm</keyword>
<gene>
    <name evidence="8" type="ORF">SAMN05444972_10891</name>
</gene>
<evidence type="ECO:0000256" key="4">
    <source>
        <dbReference type="ARBA" id="ARBA00022960"/>
    </source>
</evidence>
<evidence type="ECO:0000256" key="2">
    <source>
        <dbReference type="ARBA" id="ARBA00022490"/>
    </source>
</evidence>
<dbReference type="GO" id="GO:0005737">
    <property type="term" value="C:cytoplasm"/>
    <property type="evidence" value="ECO:0007669"/>
    <property type="project" value="UniProtKB-SubCell"/>
</dbReference>
<dbReference type="InterPro" id="IPR007793">
    <property type="entry name" value="DivIVA_fam"/>
</dbReference>
<keyword evidence="6" id="KW-0131">Cell cycle</keyword>
<keyword evidence="5" id="KW-0175">Coiled coil</keyword>
<reference evidence="9" key="1">
    <citation type="submission" date="2016-10" db="EMBL/GenBank/DDBJ databases">
        <authorList>
            <person name="Varghese N."/>
            <person name="Submissions S."/>
        </authorList>
    </citation>
    <scope>NUCLEOTIDE SEQUENCE [LARGE SCALE GENOMIC DNA]</scope>
    <source>
        <strain evidence="9">DSM 45789</strain>
    </source>
</reference>
<dbReference type="AlphaFoldDB" id="A0A1I6SWT2"/>
<organism evidence="8 9">
    <name type="scientific">Marininema halotolerans</name>
    <dbReference type="NCBI Taxonomy" id="1155944"/>
    <lineage>
        <taxon>Bacteria</taxon>
        <taxon>Bacillati</taxon>
        <taxon>Bacillota</taxon>
        <taxon>Bacilli</taxon>
        <taxon>Bacillales</taxon>
        <taxon>Thermoactinomycetaceae</taxon>
        <taxon>Marininema</taxon>
    </lineage>
</organism>
<dbReference type="Gene3D" id="6.10.250.660">
    <property type="match status" value="1"/>
</dbReference>